<evidence type="ECO:0000256" key="1">
    <source>
        <dbReference type="ARBA" id="ARBA00000829"/>
    </source>
</evidence>
<evidence type="ECO:0000256" key="18">
    <source>
        <dbReference type="ARBA" id="ARBA00041614"/>
    </source>
</evidence>
<dbReference type="Proteomes" id="UP000298438">
    <property type="component" value="Unassembled WGS sequence"/>
</dbReference>
<feature type="domain" description="Glycoside hydrolase family 2 immunoglobulin-like beta-sandwich" evidence="20">
    <location>
        <begin position="267"/>
        <end position="376"/>
    </location>
</feature>
<comment type="subunit">
    <text evidence="6">Homodimer.</text>
</comment>
<comment type="function">
    <text evidence="2">Exoglycosidase that cleaves the single beta-linked mannose residue from the non-reducing end of all N-linked glycoprotein oligosaccharides.</text>
</comment>
<comment type="subcellular location">
    <subcellularLocation>
        <location evidence="3">Secreted</location>
    </subcellularLocation>
</comment>
<evidence type="ECO:0000256" key="9">
    <source>
        <dbReference type="ARBA" id="ARBA00022525"/>
    </source>
</evidence>
<dbReference type="OrthoDB" id="9758603at2"/>
<evidence type="ECO:0000256" key="11">
    <source>
        <dbReference type="ARBA" id="ARBA00022801"/>
    </source>
</evidence>
<organism evidence="25 26">
    <name type="scientific">Zemynaea arenosa</name>
    <dbReference type="NCBI Taxonomy" id="2561931"/>
    <lineage>
        <taxon>Bacteria</taxon>
        <taxon>Pseudomonadati</taxon>
        <taxon>Pseudomonadota</taxon>
        <taxon>Betaproteobacteria</taxon>
        <taxon>Burkholderiales</taxon>
        <taxon>Oxalobacteraceae</taxon>
        <taxon>Telluria group</taxon>
        <taxon>Zemynaea</taxon>
    </lineage>
</organism>
<sequence length="944" mass="103812">MTAQRHFAPSTRRAVAAAPHAAVLSGVVALVAALGGWRRCVSFLLALWIALTAATAAAAASDDLVISKAWNFRLLPGGAQVTAHPEAAGWHAATVPGTVHTDLLANKLIADPYVGAPEARLQWIGLADWEYRTSFDASASVLAAPRADLVFPALDTFAEVWLNGTRILDATNAFRTWRVPVQGQLRARDNELRIVFRSPIAKMLPQVQAMPLKLAGNYPSPYGDEPKDAMTANFVRKPGYHYGWDWGPRYVTAGIGQPITLQTWSTARIANLHLRQDRVNADKADLTAISTTDAARPGGYEVRLWQIAPNGKRTLAAQRRVDLSAGENRIELPLHIAHPQRWYPNGYGAQPLYRYELTLSTGGAPVASATARTGLRTIELHREPDAKGRSFYFAVNGSPVFAKGANSIPFDMFQPRVTKAQLRRVLQSARDANMNMLRSWGGGYYESDDFFDLADELGLLVWQDFMFGGGMQPAYDDAFRANVVAEARDQVRRLRNHPSVALWCGNNEEEIAWKYWGPGKEMAQADPAFASKVWSGYVQLFGTDLRKVVAEEGGGIAYWASSPSDDLAEAANTSASGDMHHWEVWGNPAYPPTKYLEITPRFMSEYGLQAWPVQRTVDAFAQRDEQGLATPVIEAHQKFLAGKGNERLMKYVEAEFGVPADFAEFIYLSQVMQAEGIELAALHHRASRPYTMGSLYWQLNDVWPGASWSSVDWFGRWKALHFHARRFYAPVAVAALRNTAGATEVSLLNDRARALHGELRLRVLTLDGRILRDERKLVELPPLSATRLAHYADADLLGGADPANTVAVFDLQVPGESPSRGAVYFAPAKSIAWPAAPVRAGVRRAGAAYVLDLHAKKFARALWIDFTGLDAELTDNALTLLPGEHVTVRVTSAATLSALRASLRLHFLPKNRGRTPSPERGTSPILRNAPNYQSASKALISRAF</sequence>
<feature type="domain" description="Beta-mannosidase-like galactose-binding" evidence="24">
    <location>
        <begin position="86"/>
        <end position="255"/>
    </location>
</feature>
<dbReference type="GO" id="GO:0006516">
    <property type="term" value="P:glycoprotein catabolic process"/>
    <property type="evidence" value="ECO:0007669"/>
    <property type="project" value="TreeGrafter"/>
</dbReference>
<dbReference type="Pfam" id="PF17786">
    <property type="entry name" value="Mannosidase_ig"/>
    <property type="match status" value="1"/>
</dbReference>
<proteinExistence type="inferred from homology"/>
<dbReference type="InterPro" id="IPR054593">
    <property type="entry name" value="Beta-mannosidase-like_N2"/>
</dbReference>
<evidence type="ECO:0000256" key="2">
    <source>
        <dbReference type="ARBA" id="ARBA00003150"/>
    </source>
</evidence>
<feature type="domain" description="Glycoside hydrolase family 2 catalytic" evidence="21">
    <location>
        <begin position="393"/>
        <end position="510"/>
    </location>
</feature>
<dbReference type="PANTHER" id="PTHR43730:SF1">
    <property type="entry name" value="BETA-MANNOSIDASE"/>
    <property type="match status" value="1"/>
</dbReference>
<evidence type="ECO:0000256" key="8">
    <source>
        <dbReference type="ARBA" id="ARBA00015707"/>
    </source>
</evidence>
<accession>A0A4Y9SLD5</accession>
<dbReference type="InterPro" id="IPR008979">
    <property type="entry name" value="Galactose-bd-like_sf"/>
</dbReference>
<dbReference type="RefSeq" id="WP_135206319.1">
    <property type="nucleotide sequence ID" value="NZ_SPVF01000084.1"/>
</dbReference>
<evidence type="ECO:0000256" key="7">
    <source>
        <dbReference type="ARBA" id="ARBA00012754"/>
    </source>
</evidence>
<comment type="pathway">
    <text evidence="4">Glycan metabolism; N-glycan degradation.</text>
</comment>
<dbReference type="SUPFAM" id="SSF51445">
    <property type="entry name" value="(Trans)glycosidases"/>
    <property type="match status" value="1"/>
</dbReference>
<dbReference type="InterPro" id="IPR041447">
    <property type="entry name" value="Mannosidase_ig"/>
</dbReference>
<dbReference type="Pfam" id="PF02836">
    <property type="entry name" value="Glyco_hydro_2_C"/>
    <property type="match status" value="1"/>
</dbReference>
<dbReference type="InterPro" id="IPR050887">
    <property type="entry name" value="Beta-mannosidase_GH2"/>
</dbReference>
<dbReference type="InterPro" id="IPR013783">
    <property type="entry name" value="Ig-like_fold"/>
</dbReference>
<evidence type="ECO:0000259" key="21">
    <source>
        <dbReference type="Pfam" id="PF02836"/>
    </source>
</evidence>
<evidence type="ECO:0000256" key="3">
    <source>
        <dbReference type="ARBA" id="ARBA00004613"/>
    </source>
</evidence>
<dbReference type="GO" id="GO:0004567">
    <property type="term" value="F:beta-mannosidase activity"/>
    <property type="evidence" value="ECO:0007669"/>
    <property type="project" value="UniProtKB-EC"/>
</dbReference>
<feature type="domain" description="Mannosidase Ig/CBM-like" evidence="23">
    <location>
        <begin position="743"/>
        <end position="829"/>
    </location>
</feature>
<keyword evidence="19" id="KW-0472">Membrane</keyword>
<evidence type="ECO:0000256" key="19">
    <source>
        <dbReference type="SAM" id="Phobius"/>
    </source>
</evidence>
<dbReference type="Pfam" id="PF17753">
    <property type="entry name" value="Ig_mannosidase"/>
    <property type="match status" value="1"/>
</dbReference>
<dbReference type="SUPFAM" id="SSF49785">
    <property type="entry name" value="Galactose-binding domain-like"/>
    <property type="match status" value="1"/>
</dbReference>
<dbReference type="InterPro" id="IPR006103">
    <property type="entry name" value="Glyco_hydro_2_cat"/>
</dbReference>
<evidence type="ECO:0000256" key="10">
    <source>
        <dbReference type="ARBA" id="ARBA00022729"/>
    </source>
</evidence>
<keyword evidence="12" id="KW-1015">Disulfide bond</keyword>
<keyword evidence="13" id="KW-0325">Glycoprotein</keyword>
<dbReference type="InterPro" id="IPR006102">
    <property type="entry name" value="Ig-like_GH2"/>
</dbReference>
<dbReference type="GO" id="GO:0005975">
    <property type="term" value="P:carbohydrate metabolic process"/>
    <property type="evidence" value="ECO:0007669"/>
    <property type="project" value="InterPro"/>
</dbReference>
<dbReference type="Gene3D" id="2.60.40.10">
    <property type="entry name" value="Immunoglobulins"/>
    <property type="match status" value="3"/>
</dbReference>
<dbReference type="FunFam" id="3.20.20.80:FF:000050">
    <property type="entry name" value="Beta-mannosidase B"/>
    <property type="match status" value="1"/>
</dbReference>
<keyword evidence="26" id="KW-1185">Reference proteome</keyword>
<evidence type="ECO:0000313" key="26">
    <source>
        <dbReference type="Proteomes" id="UP000298438"/>
    </source>
</evidence>
<gene>
    <name evidence="25" type="ORF">E4L96_06040</name>
</gene>
<comment type="similarity">
    <text evidence="16">Belongs to the glycosyl hydrolase 2 family. Beta-mannosidase B subfamily.</text>
</comment>
<reference evidence="25 26" key="1">
    <citation type="submission" date="2019-03" db="EMBL/GenBank/DDBJ databases">
        <title>Draft Genome Sequence of Massilia arenosa sp. nov., a Novel Massilia Species Isolated from a Sandy-loam Maize Soil.</title>
        <authorList>
            <person name="Raths R."/>
            <person name="Peta V."/>
            <person name="Bucking H."/>
        </authorList>
    </citation>
    <scope>NUCLEOTIDE SEQUENCE [LARGE SCALE GENOMIC DNA]</scope>
    <source>
        <strain evidence="25 26">MC02</strain>
    </source>
</reference>
<evidence type="ECO:0000256" key="13">
    <source>
        <dbReference type="ARBA" id="ARBA00023180"/>
    </source>
</evidence>
<dbReference type="InterPro" id="IPR017853">
    <property type="entry name" value="GH"/>
</dbReference>
<dbReference type="EMBL" id="SPVF01000084">
    <property type="protein sequence ID" value="TFW24490.1"/>
    <property type="molecule type" value="Genomic_DNA"/>
</dbReference>
<dbReference type="SUPFAM" id="SSF49303">
    <property type="entry name" value="beta-Galactosidase/glucuronidase domain"/>
    <property type="match status" value="3"/>
</dbReference>
<dbReference type="InterPro" id="IPR041625">
    <property type="entry name" value="Beta-mannosidase_Ig"/>
</dbReference>
<comment type="caution">
    <text evidence="25">The sequence shown here is derived from an EMBL/GenBank/DDBJ whole genome shotgun (WGS) entry which is preliminary data.</text>
</comment>
<dbReference type="Gene3D" id="3.20.20.80">
    <property type="entry name" value="Glycosidases"/>
    <property type="match status" value="1"/>
</dbReference>
<evidence type="ECO:0000256" key="17">
    <source>
        <dbReference type="ARBA" id="ARBA00041069"/>
    </source>
</evidence>
<dbReference type="InterPro" id="IPR036156">
    <property type="entry name" value="Beta-gal/glucu_dom_sf"/>
</dbReference>
<keyword evidence="11 25" id="KW-0378">Hydrolase</keyword>
<dbReference type="PANTHER" id="PTHR43730">
    <property type="entry name" value="BETA-MANNOSIDASE"/>
    <property type="match status" value="1"/>
</dbReference>
<comment type="subunit">
    <text evidence="5">Monomer.</text>
</comment>
<comment type="catalytic activity">
    <reaction evidence="1">
        <text>Hydrolysis of terminal, non-reducing beta-D-mannose residues in beta-D-mannosides.</text>
        <dbReference type="EC" id="3.2.1.25"/>
    </reaction>
</comment>
<evidence type="ECO:0000256" key="14">
    <source>
        <dbReference type="ARBA" id="ARBA00023295"/>
    </source>
</evidence>
<keyword evidence="10" id="KW-0732">Signal</keyword>
<evidence type="ECO:0000259" key="24">
    <source>
        <dbReference type="Pfam" id="PF22666"/>
    </source>
</evidence>
<feature type="domain" description="Beta-mannosidase Ig-fold" evidence="22">
    <location>
        <begin position="838"/>
        <end position="906"/>
    </location>
</feature>
<dbReference type="Pfam" id="PF00703">
    <property type="entry name" value="Glyco_hydro_2"/>
    <property type="match status" value="1"/>
</dbReference>
<dbReference type="Gene3D" id="2.60.120.260">
    <property type="entry name" value="Galactose-binding domain-like"/>
    <property type="match status" value="1"/>
</dbReference>
<keyword evidence="19" id="KW-1133">Transmembrane helix</keyword>
<keyword evidence="19" id="KW-0812">Transmembrane</keyword>
<dbReference type="Pfam" id="PF22666">
    <property type="entry name" value="Glyco_hydro_2_N2"/>
    <property type="match status" value="1"/>
</dbReference>
<evidence type="ECO:0000256" key="12">
    <source>
        <dbReference type="ARBA" id="ARBA00023157"/>
    </source>
</evidence>
<dbReference type="GO" id="GO:0005576">
    <property type="term" value="C:extracellular region"/>
    <property type="evidence" value="ECO:0007669"/>
    <property type="project" value="UniProtKB-SubCell"/>
</dbReference>
<keyword evidence="9" id="KW-0964">Secreted</keyword>
<evidence type="ECO:0000259" key="23">
    <source>
        <dbReference type="Pfam" id="PF17786"/>
    </source>
</evidence>
<name>A0A4Y9SLD5_9BURK</name>
<evidence type="ECO:0000256" key="5">
    <source>
        <dbReference type="ARBA" id="ARBA00011245"/>
    </source>
</evidence>
<evidence type="ECO:0000256" key="16">
    <source>
        <dbReference type="ARBA" id="ARBA00038429"/>
    </source>
</evidence>
<dbReference type="EC" id="3.2.1.25" evidence="7"/>
<feature type="transmembrane region" description="Helical" evidence="19">
    <location>
        <begin position="41"/>
        <end position="60"/>
    </location>
</feature>
<dbReference type="AlphaFoldDB" id="A0A4Y9SLD5"/>
<protein>
    <recommendedName>
        <fullName evidence="8">Beta-mannosidase</fullName>
        <ecNumber evidence="7">3.2.1.25</ecNumber>
    </recommendedName>
    <alternativeName>
        <fullName evidence="17">Beta-mannosidase B</fullName>
    </alternativeName>
    <alternativeName>
        <fullName evidence="15">Lysosomal beta A mannosidase</fullName>
    </alternativeName>
    <alternativeName>
        <fullName evidence="18">Mannanase B</fullName>
    </alternativeName>
</protein>
<evidence type="ECO:0000313" key="25">
    <source>
        <dbReference type="EMBL" id="TFW24490.1"/>
    </source>
</evidence>
<evidence type="ECO:0000259" key="22">
    <source>
        <dbReference type="Pfam" id="PF17753"/>
    </source>
</evidence>
<feature type="transmembrane region" description="Helical" evidence="19">
    <location>
        <begin position="14"/>
        <end position="34"/>
    </location>
</feature>
<keyword evidence="14" id="KW-0326">Glycosidase</keyword>
<evidence type="ECO:0000256" key="4">
    <source>
        <dbReference type="ARBA" id="ARBA00004740"/>
    </source>
</evidence>
<evidence type="ECO:0000256" key="15">
    <source>
        <dbReference type="ARBA" id="ARBA00032581"/>
    </source>
</evidence>
<evidence type="ECO:0000259" key="20">
    <source>
        <dbReference type="Pfam" id="PF00703"/>
    </source>
</evidence>
<evidence type="ECO:0000256" key="6">
    <source>
        <dbReference type="ARBA" id="ARBA00011738"/>
    </source>
</evidence>